<evidence type="ECO:0000313" key="3">
    <source>
        <dbReference type="EMBL" id="CAI9786274.1"/>
    </source>
</evidence>
<comment type="similarity">
    <text evidence="1">Belongs to the IFRD family.</text>
</comment>
<dbReference type="Gene3D" id="1.25.10.10">
    <property type="entry name" value="Leucine-rich Repeat Variant"/>
    <property type="match status" value="1"/>
</dbReference>
<dbReference type="SUPFAM" id="SSF48371">
    <property type="entry name" value="ARM repeat"/>
    <property type="match status" value="1"/>
</dbReference>
<evidence type="ECO:0000259" key="2">
    <source>
        <dbReference type="Pfam" id="PF05004"/>
    </source>
</evidence>
<dbReference type="InterPro" id="IPR011989">
    <property type="entry name" value="ARM-like"/>
</dbReference>
<evidence type="ECO:0000256" key="1">
    <source>
        <dbReference type="ARBA" id="ARBA00008828"/>
    </source>
</evidence>
<dbReference type="AlphaFoldDB" id="A0AAD2AEN2"/>
<gene>
    <name evidence="3" type="ORF">FPE_LOCUS33704</name>
</gene>
<dbReference type="InterPro" id="IPR039777">
    <property type="entry name" value="IFRD"/>
</dbReference>
<dbReference type="InterPro" id="IPR016024">
    <property type="entry name" value="ARM-type_fold"/>
</dbReference>
<dbReference type="PANTHER" id="PTHR12354:SF1">
    <property type="entry name" value="INTERFERON-RELATED DEVELOPMENTAL REGULATOR 1"/>
    <property type="match status" value="1"/>
</dbReference>
<name>A0AAD2AEN2_9LAMI</name>
<organism evidence="3 4">
    <name type="scientific">Fraxinus pennsylvanica</name>
    <dbReference type="NCBI Taxonomy" id="56036"/>
    <lineage>
        <taxon>Eukaryota</taxon>
        <taxon>Viridiplantae</taxon>
        <taxon>Streptophyta</taxon>
        <taxon>Embryophyta</taxon>
        <taxon>Tracheophyta</taxon>
        <taxon>Spermatophyta</taxon>
        <taxon>Magnoliopsida</taxon>
        <taxon>eudicotyledons</taxon>
        <taxon>Gunneridae</taxon>
        <taxon>Pentapetalae</taxon>
        <taxon>asterids</taxon>
        <taxon>lamiids</taxon>
        <taxon>Lamiales</taxon>
        <taxon>Oleaceae</taxon>
        <taxon>Oleeae</taxon>
        <taxon>Fraxinus</taxon>
    </lineage>
</organism>
<dbReference type="EMBL" id="OU503057">
    <property type="protein sequence ID" value="CAI9786274.1"/>
    <property type="molecule type" value="Genomic_DNA"/>
</dbReference>
<dbReference type="Pfam" id="PF05004">
    <property type="entry name" value="IFRD"/>
    <property type="match status" value="1"/>
</dbReference>
<keyword evidence="4" id="KW-1185">Reference proteome</keyword>
<proteinExistence type="inferred from homology"/>
<accession>A0AAD2AEN2</accession>
<dbReference type="Proteomes" id="UP000834106">
    <property type="component" value="Chromosome 22"/>
</dbReference>
<evidence type="ECO:0000313" key="4">
    <source>
        <dbReference type="Proteomes" id="UP000834106"/>
    </source>
</evidence>
<reference evidence="3" key="1">
    <citation type="submission" date="2023-05" db="EMBL/GenBank/DDBJ databases">
        <authorList>
            <person name="Huff M."/>
        </authorList>
    </citation>
    <scope>NUCLEOTIDE SEQUENCE</scope>
</reference>
<dbReference type="InterPro" id="IPR007701">
    <property type="entry name" value="Interferon-rel_develop_reg_N"/>
</dbReference>
<sequence>MDQLLDDLFCKRGSTRERALSLITEDFTINYRHQFSQKNFATLLYRFLYSFKKGSSKEIALASHALGLLAVTIGCGDDAHELYNESLPLISKALKSGTESSLLSIIDCLAIVTFVGGSNFQETETSMKMLWQFIHLESDDNVVAKKHSSAVLSAAISAWSLLLTTVDGWNINYNYWKGGISVFLDLLQVDEPSVCIAAGEALALICEVGFLEKSVFDTHSADIGTDEKENDLLKQYSSMKELQEKVSRHVRSHFQQTANKSSASNSLNERHKFCRDLLNVLEDGCFCKTALKIGKQSLEINSWSQLLQVNFLKHILRRGFVKHMLENEFLHDVFNFTPRKSTSGNELYVSEREEATIKIFVPEIRTRDDEDFPEKIRRAPSSAFRKAKTQLLNKQRVAKGKELWPSHD</sequence>
<dbReference type="PANTHER" id="PTHR12354">
    <property type="entry name" value="INTERFERON-RELATED DEVELOPMENTAL REGULATOR"/>
    <property type="match status" value="1"/>
</dbReference>
<feature type="domain" description="Interferon-related developmental regulator N-terminal" evidence="2">
    <location>
        <begin position="2"/>
        <end position="282"/>
    </location>
</feature>
<protein>
    <recommendedName>
        <fullName evidence="2">Interferon-related developmental regulator N-terminal domain-containing protein</fullName>
    </recommendedName>
</protein>